<sequence>MVNIDLFFCSLAFMG</sequence>
<proteinExistence type="predicted"/>
<protein>
    <submittedName>
        <fullName evidence="1">Uncharacterized protein</fullName>
    </submittedName>
</protein>
<dbReference type="EMBL" id="GBXM01049530">
    <property type="protein sequence ID" value="JAH59047.1"/>
    <property type="molecule type" value="Transcribed_RNA"/>
</dbReference>
<name>A0A0E9TZY4_ANGAN</name>
<reference evidence="1" key="2">
    <citation type="journal article" date="2015" name="Fish Shellfish Immunol.">
        <title>Early steps in the European eel (Anguilla anguilla)-Vibrio vulnificus interaction in the gills: Role of the RtxA13 toxin.</title>
        <authorList>
            <person name="Callol A."/>
            <person name="Pajuelo D."/>
            <person name="Ebbesson L."/>
            <person name="Teles M."/>
            <person name="MacKenzie S."/>
            <person name="Amaro C."/>
        </authorList>
    </citation>
    <scope>NUCLEOTIDE SEQUENCE</scope>
</reference>
<reference evidence="1" key="1">
    <citation type="submission" date="2014-11" db="EMBL/GenBank/DDBJ databases">
        <authorList>
            <person name="Amaro Gonzalez C."/>
        </authorList>
    </citation>
    <scope>NUCLEOTIDE SEQUENCE</scope>
</reference>
<organism evidence="1">
    <name type="scientific">Anguilla anguilla</name>
    <name type="common">European freshwater eel</name>
    <name type="synonym">Muraena anguilla</name>
    <dbReference type="NCBI Taxonomy" id="7936"/>
    <lineage>
        <taxon>Eukaryota</taxon>
        <taxon>Metazoa</taxon>
        <taxon>Chordata</taxon>
        <taxon>Craniata</taxon>
        <taxon>Vertebrata</taxon>
        <taxon>Euteleostomi</taxon>
        <taxon>Actinopterygii</taxon>
        <taxon>Neopterygii</taxon>
        <taxon>Teleostei</taxon>
        <taxon>Anguilliformes</taxon>
        <taxon>Anguillidae</taxon>
        <taxon>Anguilla</taxon>
    </lineage>
</organism>
<evidence type="ECO:0000313" key="1">
    <source>
        <dbReference type="EMBL" id="JAH59047.1"/>
    </source>
</evidence>
<accession>A0A0E9TZY4</accession>